<proteinExistence type="predicted"/>
<organism evidence="1 2">
    <name type="scientific">Ovine gammaherpesvirus 2</name>
    <dbReference type="NCBI Taxonomy" id="10398"/>
    <lineage>
        <taxon>Viruses</taxon>
        <taxon>Duplodnaviria</taxon>
        <taxon>Heunggongvirae</taxon>
        <taxon>Peploviricota</taxon>
        <taxon>Herviviricetes</taxon>
        <taxon>Herpesvirales</taxon>
        <taxon>Orthoherpesviridae</taxon>
        <taxon>Gammaherpesvirinae</taxon>
        <taxon>Macavirus</taxon>
        <taxon>Macavirus ovinegamma2</taxon>
    </lineage>
</organism>
<reference evidence="2" key="3">
    <citation type="journal article" date="2001" name="J. Gen. Virol.">
        <title>Ovine herpesvirus-2 glycoprotein B sequences from tissues of ruminant malignant catarrhal fever cases and healthy sheep are highly conserved.</title>
        <authorList>
            <person name="Dunowska M."/>
            <person name="Letchworth G.J."/>
            <person name="Collins J.K."/>
            <person name="DeMartini J.C."/>
        </authorList>
    </citation>
    <scope>NUCLEOTIDE SEQUENCE [LARGE SCALE GENOMIC DNA]</scope>
</reference>
<dbReference type="KEGG" id="vg:26683985"/>
<evidence type="ECO:0000313" key="1">
    <source>
        <dbReference type="EMBL" id="AAX58050.1"/>
    </source>
</evidence>
<name>Q2VSM6_9GAMA</name>
<dbReference type="EMBL" id="AY839756">
    <property type="protein sequence ID" value="AAX58050.1"/>
    <property type="molecule type" value="Genomic_DNA"/>
</dbReference>
<dbReference type="Pfam" id="PF04797">
    <property type="entry name" value="Herpes_ORF11"/>
    <property type="match status" value="1"/>
</dbReference>
<reference evidence="2" key="2">
    <citation type="journal article" date="1998" name="J. Virol.">
        <title>Detection of a novel bovine lymphotropic herpesvirus.</title>
        <authorList>
            <person name="Rovnak J."/>
            <person name="Quackenbush S.L."/>
            <person name="Reyes R.A."/>
            <person name="Baines J.D."/>
            <person name="Parrish C.R."/>
            <person name="Casey J.W."/>
        </authorList>
    </citation>
    <scope>NUCLEOTIDE SEQUENCE [LARGE SCALE GENOMIC DNA]</scope>
</reference>
<dbReference type="RefSeq" id="YP_438138.1">
    <property type="nucleotide sequence ID" value="NC_007646.1"/>
</dbReference>
<dbReference type="OrthoDB" id="7166at10239"/>
<dbReference type="InterPro" id="IPR006882">
    <property type="entry name" value="Herpes_Orf11"/>
</dbReference>
<reference evidence="2" key="6">
    <citation type="journal article" date="2002" name="J. Gen. Virol.">
        <title>Ovine herpesvirus 2 lytic cycle replication and capsid production.</title>
        <authorList>
            <person name="Rosbottom J."/>
            <person name="Dalziel R.G."/>
            <person name="Reid H.W."/>
            <person name="Stewart J.P."/>
        </authorList>
    </citation>
    <scope>NUCLEOTIDE SEQUENCE [LARGE SCALE GENOMIC DNA]</scope>
</reference>
<sequence length="406" mass="45142">MTTIVAPMDMWTIQICDGRFVLLNRKSISVPTHLSQVCIPYSVSFIADSLASFGLLSSLFTLEDIKKSCALLVQHERNELCTVLPTCVLDLNYELTLYVRSHASSLPPGSLQIALLFVCPMGPGDIAWDNPEPLESMAGQRLYSNVSQGTVAHLGAPGHMMLSGEAIGRRDGTYDLFFQDDHLPCMLMYAKVSATCTETSQEILPQAMEARMVGPRCTRLSFRPGIEDPVSQRVKFQAEIMPFKEPKVLFKQFLNWIQVNSDCQVIPLYPEEEEVVRPHDWARLHLNTTFAVSTALSVPVKIFICGLGQASFLVADPGVWSPSRNCLVTLHNISNKSITISPKRPVAVGLLLYCQRAASGSRNVSFSSQSGKLQWQNCEVEGQHIFSWPHHTCPKTEERSPQLMSN</sequence>
<dbReference type="Proteomes" id="UP000153759">
    <property type="component" value="Segment"/>
</dbReference>
<dbReference type="GeneID" id="26683985"/>
<reference evidence="2" key="4">
    <citation type="journal article" date="2001" name="Virus Res.">
        <title>Detection and multigenic characterization of a novel gammaherpesvirus in goats.</title>
        <authorList>
            <person name="Chmielewicz B."/>
            <person name="Goltz M."/>
            <person name="Ehlers B."/>
        </authorList>
    </citation>
    <scope>NUCLEOTIDE SEQUENCE [LARGE SCALE GENOMIC DNA]</scope>
</reference>
<reference evidence="2" key="1">
    <citation type="journal article" date="1993" name="Arch. Virol.">
        <title>PCR detection of the sheep-associated agent of malignant catarrhal fever.</title>
        <authorList>
            <person name="Baxter S.I."/>
            <person name="Pow I."/>
            <person name="Bridgen A."/>
            <person name="Reid H.W."/>
        </authorList>
    </citation>
    <scope>NUCLEOTIDE SEQUENCE [LARGE SCALE GENOMIC DNA]</scope>
</reference>
<evidence type="ECO:0000313" key="2">
    <source>
        <dbReference type="Proteomes" id="UP000153759"/>
    </source>
</evidence>
<keyword evidence="2" id="KW-1185">Reference proteome</keyword>
<accession>Q2VSM6</accession>
<reference evidence="1 2" key="7">
    <citation type="journal article" date="2009" name="Vet. Microbiol.">
        <title>Ovine herpesvirus 2 structural proteins in epithelial cells and M-cells of the appendix in rabbits with malignant catarrhal fever.</title>
        <authorList>
            <person name="Meier-Trummer C.S."/>
            <person name="Tobler K."/>
            <person name="Hilbe M."/>
            <person name="Stewart J.P."/>
            <person name="Hart J."/>
            <person name="Campbell I."/>
            <person name="Haig D.M."/>
            <person name="Glauser D.L."/>
            <person name="Ehrensperger F."/>
            <person name="Ackermann M."/>
        </authorList>
    </citation>
    <scope>NUCLEOTIDE SEQUENCE [LARGE SCALE GENOMIC DNA]</scope>
    <source>
        <strain evidence="1">BJ1035</strain>
    </source>
</reference>
<protein>
    <submittedName>
        <fullName evidence="1">ORF10</fullName>
    </submittedName>
</protein>
<reference evidence="2" key="5">
    <citation type="journal article" date="2002" name="J. Gen. Virol.">
        <title>Isolation and expression of three open reading frames from ovine herpesvirus-2.</title>
        <authorList>
            <person name="Coulter L.J."/>
            <person name="Reid H.W."/>
        </authorList>
    </citation>
    <scope>NUCLEOTIDE SEQUENCE [LARGE SCALE GENOMIC DNA]</scope>
</reference>